<evidence type="ECO:0000256" key="11">
    <source>
        <dbReference type="ARBA" id="ARBA00033026"/>
    </source>
</evidence>
<organism evidence="17 18">
    <name type="scientific">Henosepilachna vigintioctopunctata</name>
    <dbReference type="NCBI Taxonomy" id="420089"/>
    <lineage>
        <taxon>Eukaryota</taxon>
        <taxon>Metazoa</taxon>
        <taxon>Ecdysozoa</taxon>
        <taxon>Arthropoda</taxon>
        <taxon>Hexapoda</taxon>
        <taxon>Insecta</taxon>
        <taxon>Pterygota</taxon>
        <taxon>Neoptera</taxon>
        <taxon>Endopterygota</taxon>
        <taxon>Coleoptera</taxon>
        <taxon>Polyphaga</taxon>
        <taxon>Cucujiformia</taxon>
        <taxon>Coccinelloidea</taxon>
        <taxon>Coccinellidae</taxon>
        <taxon>Epilachninae</taxon>
        <taxon>Epilachnini</taxon>
        <taxon>Henosepilachna</taxon>
    </lineage>
</organism>
<dbReference type="SUPFAM" id="SSF53067">
    <property type="entry name" value="Actin-like ATPase domain"/>
    <property type="match status" value="2"/>
</dbReference>
<dbReference type="InterPro" id="IPR018483">
    <property type="entry name" value="Carb_kinase_FGGY_CS"/>
</dbReference>
<dbReference type="InterPro" id="IPR000577">
    <property type="entry name" value="Carb_kinase_FGGY"/>
</dbReference>
<comment type="subcellular location">
    <subcellularLocation>
        <location evidence="1">Cytoplasm</location>
    </subcellularLocation>
</comment>
<dbReference type="EC" id="2.7.1.30" evidence="4"/>
<evidence type="ECO:0000256" key="7">
    <source>
        <dbReference type="ARBA" id="ARBA00022741"/>
    </source>
</evidence>
<dbReference type="PROSITE" id="PS00445">
    <property type="entry name" value="FGGY_KINASES_2"/>
    <property type="match status" value="1"/>
</dbReference>
<proteinExistence type="inferred from homology"/>
<evidence type="ECO:0000256" key="12">
    <source>
        <dbReference type="ARBA" id="ARBA00045165"/>
    </source>
</evidence>
<evidence type="ECO:0000256" key="3">
    <source>
        <dbReference type="ARBA" id="ARBA00009156"/>
    </source>
</evidence>
<dbReference type="GO" id="GO:0004370">
    <property type="term" value="F:glycerol kinase activity"/>
    <property type="evidence" value="ECO:0007669"/>
    <property type="project" value="UniProtKB-EC"/>
</dbReference>
<dbReference type="GO" id="GO:0006071">
    <property type="term" value="P:glycerol metabolic process"/>
    <property type="evidence" value="ECO:0007669"/>
    <property type="project" value="UniProtKB-KW"/>
</dbReference>
<evidence type="ECO:0000256" key="13">
    <source>
        <dbReference type="ARBA" id="ARBA00047192"/>
    </source>
</evidence>
<sequence length="510" mass="57189">MEGLHNFISLDIGTTTIRCLIIDSSTRVLGSAFAKVELLYPEECRVEIDPEWLWDTIISVVKNALYDAKISASEVKSLGISSQRATFITWHKDTNKPFHNFITWKDVRSSNLIEKWNNSMIIKSLRTASYLLYLITRNARYLAGSRLKMGCSHVSSRLLWVLDNIPEIREEIKKHNVMFGTLETWLLYRLTNHKTYVTDISSASATGFFDPFTLEWGSWAINILKIPKEILPPVVENDYNFGSTDYFGAPISISTVLADQTAAMLGSCCFKENTLKITIGTGSFINVNTGSRADCTFDGMYPLVGWKLEGIMTYLTEAPCSDGGSLVEWMKVAGYVKDIADINRIVNGEDVNDLYFIPAFSGLGPPFNDAKAASGFIGIKPTTTSDQMALAVLESITFRVGLAFQALKSDCNRPFKKICIDGGVSQNDFICQVIANVTDLEVERAQFKEIAALGVLFSCGISEGIWSNTSDLKKLRVVDRTFKPDSNSQKFKDKMEKWKQAAERFQMWYK</sequence>
<dbReference type="GO" id="GO:0006641">
    <property type="term" value="P:triglyceride metabolic process"/>
    <property type="evidence" value="ECO:0007669"/>
    <property type="project" value="TreeGrafter"/>
</dbReference>
<evidence type="ECO:0000256" key="14">
    <source>
        <dbReference type="RuleBase" id="RU003733"/>
    </source>
</evidence>
<evidence type="ECO:0000256" key="4">
    <source>
        <dbReference type="ARBA" id="ARBA00012099"/>
    </source>
</evidence>
<dbReference type="EMBL" id="JARQZJ010000127">
    <property type="protein sequence ID" value="KAK9891059.1"/>
    <property type="molecule type" value="Genomic_DNA"/>
</dbReference>
<evidence type="ECO:0000259" key="16">
    <source>
        <dbReference type="Pfam" id="PF02782"/>
    </source>
</evidence>
<keyword evidence="10" id="KW-0067">ATP-binding</keyword>
<evidence type="ECO:0000256" key="8">
    <source>
        <dbReference type="ARBA" id="ARBA00022777"/>
    </source>
</evidence>
<keyword evidence="7" id="KW-0547">Nucleotide-binding</keyword>
<dbReference type="PANTHER" id="PTHR10196">
    <property type="entry name" value="SUGAR KINASE"/>
    <property type="match status" value="1"/>
</dbReference>
<dbReference type="PANTHER" id="PTHR10196:SF68">
    <property type="entry name" value="GLYCEROL KINASE 5-RELATED"/>
    <property type="match status" value="1"/>
</dbReference>
<dbReference type="InterPro" id="IPR043129">
    <property type="entry name" value="ATPase_NBD"/>
</dbReference>
<dbReference type="GO" id="GO:0046167">
    <property type="term" value="P:glycerol-3-phosphate biosynthetic process"/>
    <property type="evidence" value="ECO:0007669"/>
    <property type="project" value="TreeGrafter"/>
</dbReference>
<keyword evidence="6 14" id="KW-0808">Transferase</keyword>
<comment type="caution">
    <text evidence="17">The sequence shown here is derived from an EMBL/GenBank/DDBJ whole genome shotgun (WGS) entry which is preliminary data.</text>
</comment>
<dbReference type="GO" id="GO:0005739">
    <property type="term" value="C:mitochondrion"/>
    <property type="evidence" value="ECO:0007669"/>
    <property type="project" value="TreeGrafter"/>
</dbReference>
<evidence type="ECO:0000313" key="18">
    <source>
        <dbReference type="Proteomes" id="UP001431783"/>
    </source>
</evidence>
<dbReference type="Gene3D" id="3.30.420.40">
    <property type="match status" value="2"/>
</dbReference>
<dbReference type="InterPro" id="IPR018485">
    <property type="entry name" value="FGGY_C"/>
</dbReference>
<protein>
    <recommendedName>
        <fullName evidence="13">Glycerol kinase 5</fullName>
        <ecNumber evidence="4">2.7.1.30</ecNumber>
    </recommendedName>
    <alternativeName>
        <fullName evidence="11">ATP:glycerol 3-phosphotransferase 5</fullName>
    </alternativeName>
</protein>
<dbReference type="InterPro" id="IPR018484">
    <property type="entry name" value="FGGY_N"/>
</dbReference>
<feature type="domain" description="Carbohydrate kinase FGGY N-terminal" evidence="15">
    <location>
        <begin position="8"/>
        <end position="266"/>
    </location>
</feature>
<evidence type="ECO:0000313" key="17">
    <source>
        <dbReference type="EMBL" id="KAK9891059.1"/>
    </source>
</evidence>
<comment type="pathway">
    <text evidence="2">Polyol metabolism; glycerol degradation via glycerol kinase pathway; sn-glycerol 3-phosphate from glycerol: step 1/1.</text>
</comment>
<keyword evidence="5" id="KW-0963">Cytoplasm</keyword>
<reference evidence="17 18" key="1">
    <citation type="submission" date="2023-03" db="EMBL/GenBank/DDBJ databases">
        <title>Genome insight into feeding habits of ladybird beetles.</title>
        <authorList>
            <person name="Li H.-S."/>
            <person name="Huang Y.-H."/>
            <person name="Pang H."/>
        </authorList>
    </citation>
    <scope>NUCLEOTIDE SEQUENCE [LARGE SCALE GENOMIC DNA]</scope>
    <source>
        <strain evidence="17">SYSU_2023b</strain>
        <tissue evidence="17">Whole body</tissue>
    </source>
</reference>
<name>A0AAW1VFW7_9CUCU</name>
<gene>
    <name evidence="17" type="ORF">WA026_013386</name>
</gene>
<dbReference type="AlphaFoldDB" id="A0AAW1VFW7"/>
<dbReference type="Pfam" id="PF00370">
    <property type="entry name" value="FGGY_N"/>
    <property type="match status" value="1"/>
</dbReference>
<feature type="domain" description="Carbohydrate kinase FGGY C-terminal" evidence="16">
    <location>
        <begin position="275"/>
        <end position="456"/>
    </location>
</feature>
<dbReference type="Pfam" id="PF02782">
    <property type="entry name" value="FGGY_C"/>
    <property type="match status" value="1"/>
</dbReference>
<evidence type="ECO:0000256" key="10">
    <source>
        <dbReference type="ARBA" id="ARBA00022840"/>
    </source>
</evidence>
<dbReference type="Proteomes" id="UP001431783">
    <property type="component" value="Unassembled WGS sequence"/>
</dbReference>
<comment type="similarity">
    <text evidence="3 14">Belongs to the FGGY kinase family.</text>
</comment>
<dbReference type="GO" id="GO:0005524">
    <property type="term" value="F:ATP binding"/>
    <property type="evidence" value="ECO:0007669"/>
    <property type="project" value="UniProtKB-KW"/>
</dbReference>
<dbReference type="FunFam" id="3.30.420.40:FF:000102">
    <property type="entry name" value="Putative glycerol kinase 5"/>
    <property type="match status" value="1"/>
</dbReference>
<evidence type="ECO:0000256" key="5">
    <source>
        <dbReference type="ARBA" id="ARBA00022490"/>
    </source>
</evidence>
<dbReference type="CDD" id="cd07793">
    <property type="entry name" value="ASKHA_NBD_FGGY_GK5-like"/>
    <property type="match status" value="1"/>
</dbReference>
<evidence type="ECO:0000256" key="9">
    <source>
        <dbReference type="ARBA" id="ARBA00022798"/>
    </source>
</evidence>
<dbReference type="InterPro" id="IPR037444">
    <property type="entry name" value="GK5"/>
</dbReference>
<accession>A0AAW1VFW7</accession>
<evidence type="ECO:0000256" key="2">
    <source>
        <dbReference type="ARBA" id="ARBA00005190"/>
    </source>
</evidence>
<dbReference type="FunFam" id="3.30.420.40:FF:000104">
    <property type="entry name" value="putative glycerol kinase 5"/>
    <property type="match status" value="1"/>
</dbReference>
<comment type="function">
    <text evidence="12">Skin-specific kinase that plays a key role in glycerol metabolism, catalyzing its phosphorylation to produce sn-glycerol 3-phosphate. Involved in skin-specific regulation of sterol regulatory element-binding protein (SREBP) processing and lipid biosynthesis.</text>
</comment>
<evidence type="ECO:0000259" key="15">
    <source>
        <dbReference type="Pfam" id="PF00370"/>
    </source>
</evidence>
<keyword evidence="8 14" id="KW-0418">Kinase</keyword>
<keyword evidence="18" id="KW-1185">Reference proteome</keyword>
<evidence type="ECO:0000256" key="6">
    <source>
        <dbReference type="ARBA" id="ARBA00022679"/>
    </source>
</evidence>
<dbReference type="PIRSF" id="PIRSF000538">
    <property type="entry name" value="GlpK"/>
    <property type="match status" value="1"/>
</dbReference>
<evidence type="ECO:0000256" key="1">
    <source>
        <dbReference type="ARBA" id="ARBA00004496"/>
    </source>
</evidence>
<keyword evidence="9" id="KW-0319">Glycerol metabolism</keyword>